<dbReference type="Gene3D" id="3.30.70.270">
    <property type="match status" value="2"/>
</dbReference>
<dbReference type="GO" id="GO:0003964">
    <property type="term" value="F:RNA-directed DNA polymerase activity"/>
    <property type="evidence" value="ECO:0007669"/>
    <property type="project" value="UniProtKB-KW"/>
</dbReference>
<sequence length="1437" mass="165278">MAGGNRGMGRRGRPPLSGRVGGRVPLVARSEPVNRDEVEVGVDESLNSSARNHGQHDVNVGQTQQLGQQDQPSFMEIMQTMARTMAEQQELKGGLAEFVKLAKTFYGDSKDPLEAESWIKEMEKTFRGQGVTEENKVPYAAYLLKGDANNWWEGDKTVKEYEKEFNRLLKFAPLATQKDEESRRLKFLYGLNPHILSEVQKFELKVVAVELTSRNGQALKVGEALEIRVLLQIRGNILDILGLELSRVRTLSVGNVRDRMRLRIVDGWQKGHKAVDCPQAKKNTQIVHATHPAISEHASNAGPAKGGNQRPLAQVDAYTLFDSGASHSFVSYEFAQRLSVPIEFLDCDLSVDTPIGGNLIADRVCKSCVVHVDGKQLLVDLILLDMHDFDVILGMDWLAKHHAHLNCHEKRIDFRMPGQQEFSYVCHPRKSFPSIISAVQANRILRNGGEGYLAVVVDTQSSELQLVDVNVVREFPDVFPDDLPSLPPDREVEFSINVLPRTAPISKAPYRMAPVELKELKEQLQELLDKGFIRPSVSPWGAPVLFVKKKDGTMRLCIDYRELNKVTIRNKYPLPRIDDLFDQLKGAQVFSKIDLRSGYHQLKIKEGDIPKSAFRTRYGHYEFLVMPFGLTNAPAAFMDLMNRVFKAYLDKFVVVFIDDILVYSRSNAEHEEHLRLVLQILREKKLYAKLKKCEFWLDRVAFLGHVVSKDGISVDLDKVKAIVEWSQPTNVIEVHSFLGLAGYYRRFVEGFSRIAMPLTKLTQKEVKFEWNDECERSFQELKNRLVSAPILTIPDDSGGFTIYSDASKKGLGSVLMQHDKVVAYASRQLKPYEKNYPTHDLELATVVFALKIWRHYLYGEKCEIFTDHKSLKYIFTQKELNMRQRRWLELLKDYDLTISYHQGKANVVADALSRKDHGNLATILTSQRCIMEDLMRMDVRLRVYSPDTFVATLQVQPTLIEKIKTTQLDDPFLQKMRHKVELGDSKLKPFRIHEDGSLWHGVRICVPNDLELKRVILKEAHNTGYTVHPGSTKMYRDLRETFWWNNMKREVPDYVAQCLTCQQVKAKHQRPAGKLQPLPIPKWKWEHITMDFVTGLPVTQSGNDSIWVIVDRLTKSAHFLPYKTGMQLEGFAKLYLKEIVRLHGVPVSIVSDRDSRFVSHFWGSVHRALGTTLNFSTAYHPQTDGQSERTIQTLEDMLRSCVIDMKGSWDHQLPLIEFAYNNSYHASIKMAPYEALYGRKCRSPICWTEVGERKLLGPELIQQATEKVQLIREHIHVAQSRQKSYADNKRRELEFQVGEKVFLKVSPTRGVMRFGIRGKLSPRFIGPFEILERVGEYTPDPSHIIEFAPLQLREDLTYDERPVRIVDRKEQVLRRRTIPYVKIQWSNHTEREATWELEEEARERYPYLFDIQDLFNSNKEDSTKVFNNSRGSVEWKY</sequence>
<keyword evidence="5" id="KW-0540">Nuclease</keyword>
<evidence type="ECO:0000256" key="6">
    <source>
        <dbReference type="ARBA" id="ARBA00022723"/>
    </source>
</evidence>
<dbReference type="GO" id="GO:0004519">
    <property type="term" value="F:endonuclease activity"/>
    <property type="evidence" value="ECO:0007669"/>
    <property type="project" value="UniProtKB-KW"/>
</dbReference>
<evidence type="ECO:0000256" key="10">
    <source>
        <dbReference type="ARBA" id="ARBA00022842"/>
    </source>
</evidence>
<evidence type="ECO:0000256" key="1">
    <source>
        <dbReference type="ARBA" id="ARBA00012493"/>
    </source>
</evidence>
<dbReference type="InterPro" id="IPR001584">
    <property type="entry name" value="Integrase_cat-core"/>
</dbReference>
<comment type="caution">
    <text evidence="19">The sequence shown here is derived from an EMBL/GenBank/DDBJ whole genome shotgun (WGS) entry which is preliminary data.</text>
</comment>
<evidence type="ECO:0000256" key="5">
    <source>
        <dbReference type="ARBA" id="ARBA00022722"/>
    </source>
</evidence>
<dbReference type="GO" id="GO:0004190">
    <property type="term" value="F:aspartic-type endopeptidase activity"/>
    <property type="evidence" value="ECO:0007669"/>
    <property type="project" value="UniProtKB-KW"/>
</dbReference>
<dbReference type="GO" id="GO:0006310">
    <property type="term" value="P:DNA recombination"/>
    <property type="evidence" value="ECO:0007669"/>
    <property type="project" value="UniProtKB-KW"/>
</dbReference>
<dbReference type="EC" id="2.7.7.49" evidence="1"/>
<keyword evidence="3" id="KW-0808">Transferase</keyword>
<evidence type="ECO:0000256" key="15">
    <source>
        <dbReference type="ARBA" id="ARBA00023172"/>
    </source>
</evidence>
<dbReference type="PROSITE" id="PS50878">
    <property type="entry name" value="RT_POL"/>
    <property type="match status" value="1"/>
</dbReference>
<organism evidence="19 20">
    <name type="scientific">Rubroshorea leprosula</name>
    <dbReference type="NCBI Taxonomy" id="152421"/>
    <lineage>
        <taxon>Eukaryota</taxon>
        <taxon>Viridiplantae</taxon>
        <taxon>Streptophyta</taxon>
        <taxon>Embryophyta</taxon>
        <taxon>Tracheophyta</taxon>
        <taxon>Spermatophyta</taxon>
        <taxon>Magnoliopsida</taxon>
        <taxon>eudicotyledons</taxon>
        <taxon>Gunneridae</taxon>
        <taxon>Pentapetalae</taxon>
        <taxon>rosids</taxon>
        <taxon>malvids</taxon>
        <taxon>Malvales</taxon>
        <taxon>Dipterocarpaceae</taxon>
        <taxon>Rubroshorea</taxon>
    </lineage>
</organism>
<dbReference type="InterPro" id="IPR036397">
    <property type="entry name" value="RNaseH_sf"/>
</dbReference>
<evidence type="ECO:0000259" key="17">
    <source>
        <dbReference type="PROSITE" id="PS50878"/>
    </source>
</evidence>
<dbReference type="GO" id="GO:0015074">
    <property type="term" value="P:DNA integration"/>
    <property type="evidence" value="ECO:0007669"/>
    <property type="project" value="UniProtKB-KW"/>
</dbReference>
<keyword evidence="6" id="KW-0479">Metal-binding</keyword>
<proteinExistence type="predicted"/>
<keyword evidence="8" id="KW-0255">Endonuclease</keyword>
<dbReference type="CDD" id="cd00303">
    <property type="entry name" value="retropepsin_like"/>
    <property type="match status" value="1"/>
</dbReference>
<keyword evidence="14" id="KW-0238">DNA-binding</keyword>
<dbReference type="Pfam" id="PF24626">
    <property type="entry name" value="SH3_Tf2-1"/>
    <property type="match status" value="1"/>
</dbReference>
<dbReference type="PANTHER" id="PTHR37984">
    <property type="entry name" value="PROTEIN CBG26694"/>
    <property type="match status" value="1"/>
</dbReference>
<accession>A0AAV5LQH0</accession>
<keyword evidence="9" id="KW-0378">Hydrolase</keyword>
<keyword evidence="7" id="KW-0064">Aspartyl protease</keyword>
<dbReference type="InterPro" id="IPR041588">
    <property type="entry name" value="Integrase_H2C2"/>
</dbReference>
<feature type="region of interest" description="Disordered" evidence="16">
    <location>
        <begin position="1"/>
        <end position="69"/>
    </location>
</feature>
<evidence type="ECO:0000256" key="16">
    <source>
        <dbReference type="SAM" id="MobiDB-lite"/>
    </source>
</evidence>
<dbReference type="EMBL" id="BPVZ01000134">
    <property type="protein sequence ID" value="GKV39390.1"/>
    <property type="molecule type" value="Genomic_DNA"/>
</dbReference>
<dbReference type="SUPFAM" id="SSF53098">
    <property type="entry name" value="Ribonuclease H-like"/>
    <property type="match status" value="1"/>
</dbReference>
<dbReference type="InterPro" id="IPR041373">
    <property type="entry name" value="RT_RNaseH"/>
</dbReference>
<keyword evidence="20" id="KW-1185">Reference proteome</keyword>
<dbReference type="Pfam" id="PF08284">
    <property type="entry name" value="RVP_2"/>
    <property type="match status" value="1"/>
</dbReference>
<dbReference type="GO" id="GO:0046872">
    <property type="term" value="F:metal ion binding"/>
    <property type="evidence" value="ECO:0007669"/>
    <property type="project" value="UniProtKB-KW"/>
</dbReference>
<keyword evidence="15" id="KW-0233">DNA recombination</keyword>
<evidence type="ECO:0000256" key="2">
    <source>
        <dbReference type="ARBA" id="ARBA00022670"/>
    </source>
</evidence>
<feature type="domain" description="Reverse transcriptase" evidence="17">
    <location>
        <begin position="528"/>
        <end position="707"/>
    </location>
</feature>
<keyword evidence="11" id="KW-0229">DNA integration</keyword>
<dbReference type="Gene3D" id="3.10.10.10">
    <property type="entry name" value="HIV Type 1 Reverse Transcriptase, subunit A, domain 1"/>
    <property type="match status" value="1"/>
</dbReference>
<dbReference type="InterPro" id="IPR043502">
    <property type="entry name" value="DNA/RNA_pol_sf"/>
</dbReference>
<evidence type="ECO:0000313" key="20">
    <source>
        <dbReference type="Proteomes" id="UP001054252"/>
    </source>
</evidence>
<dbReference type="CDD" id="cd09274">
    <property type="entry name" value="RNase_HI_RT_Ty3"/>
    <property type="match status" value="1"/>
</dbReference>
<evidence type="ECO:0000256" key="7">
    <source>
        <dbReference type="ARBA" id="ARBA00022750"/>
    </source>
</evidence>
<name>A0AAV5LQH0_9ROSI</name>
<evidence type="ECO:0000256" key="13">
    <source>
        <dbReference type="ARBA" id="ARBA00022932"/>
    </source>
</evidence>
<keyword evidence="12" id="KW-0695">RNA-directed DNA polymerase</keyword>
<evidence type="ECO:0000256" key="14">
    <source>
        <dbReference type="ARBA" id="ARBA00023125"/>
    </source>
</evidence>
<dbReference type="InterPro" id="IPR056924">
    <property type="entry name" value="SH3_Tf2-1"/>
</dbReference>
<dbReference type="Pfam" id="PF00078">
    <property type="entry name" value="RVT_1"/>
    <property type="match status" value="1"/>
</dbReference>
<keyword evidence="13" id="KW-0239">DNA-directed DNA polymerase</keyword>
<feature type="domain" description="Integrase catalytic" evidence="18">
    <location>
        <begin position="1075"/>
        <end position="1240"/>
    </location>
</feature>
<gene>
    <name evidence="19" type="ORF">SLEP1_g47163</name>
</gene>
<protein>
    <recommendedName>
        <fullName evidence="1">RNA-directed DNA polymerase</fullName>
        <ecNumber evidence="1">2.7.7.49</ecNumber>
    </recommendedName>
</protein>
<keyword evidence="10" id="KW-0460">Magnesium</keyword>
<keyword evidence="4" id="KW-0548">Nucleotidyltransferase</keyword>
<dbReference type="PANTHER" id="PTHR37984:SF5">
    <property type="entry name" value="PROTEIN NYNRIN-LIKE"/>
    <property type="match status" value="1"/>
</dbReference>
<dbReference type="InterPro" id="IPR050951">
    <property type="entry name" value="Retrovirus_Pol_polyprotein"/>
</dbReference>
<evidence type="ECO:0000259" key="18">
    <source>
        <dbReference type="PROSITE" id="PS50994"/>
    </source>
</evidence>
<dbReference type="FunFam" id="3.30.70.270:FF:000020">
    <property type="entry name" value="Transposon Tf2-6 polyprotein-like Protein"/>
    <property type="match status" value="1"/>
</dbReference>
<dbReference type="GO" id="GO:0006508">
    <property type="term" value="P:proteolysis"/>
    <property type="evidence" value="ECO:0007669"/>
    <property type="project" value="UniProtKB-KW"/>
</dbReference>
<dbReference type="SUPFAM" id="SSF56672">
    <property type="entry name" value="DNA/RNA polymerases"/>
    <property type="match status" value="1"/>
</dbReference>
<evidence type="ECO:0000256" key="4">
    <source>
        <dbReference type="ARBA" id="ARBA00022695"/>
    </source>
</evidence>
<dbReference type="Gene3D" id="3.30.420.10">
    <property type="entry name" value="Ribonuclease H-like superfamily/Ribonuclease H"/>
    <property type="match status" value="1"/>
</dbReference>
<evidence type="ECO:0000256" key="11">
    <source>
        <dbReference type="ARBA" id="ARBA00022908"/>
    </source>
</evidence>
<dbReference type="FunFam" id="3.10.20.370:FF:000001">
    <property type="entry name" value="Retrovirus-related Pol polyprotein from transposon 17.6-like protein"/>
    <property type="match status" value="1"/>
</dbReference>
<keyword evidence="2" id="KW-0645">Protease</keyword>
<evidence type="ECO:0000256" key="12">
    <source>
        <dbReference type="ARBA" id="ARBA00022918"/>
    </source>
</evidence>
<dbReference type="InterPro" id="IPR000477">
    <property type="entry name" value="RT_dom"/>
</dbReference>
<dbReference type="GO" id="GO:0003677">
    <property type="term" value="F:DNA binding"/>
    <property type="evidence" value="ECO:0007669"/>
    <property type="project" value="UniProtKB-KW"/>
</dbReference>
<reference evidence="19 20" key="1">
    <citation type="journal article" date="2021" name="Commun. Biol.">
        <title>The genome of Shorea leprosula (Dipterocarpaceae) highlights the ecological relevance of drought in aseasonal tropical rainforests.</title>
        <authorList>
            <person name="Ng K.K.S."/>
            <person name="Kobayashi M.J."/>
            <person name="Fawcett J.A."/>
            <person name="Hatakeyama M."/>
            <person name="Paape T."/>
            <person name="Ng C.H."/>
            <person name="Ang C.C."/>
            <person name="Tnah L.H."/>
            <person name="Lee C.T."/>
            <person name="Nishiyama T."/>
            <person name="Sese J."/>
            <person name="O'Brien M.J."/>
            <person name="Copetti D."/>
            <person name="Mohd Noor M.I."/>
            <person name="Ong R.C."/>
            <person name="Putra M."/>
            <person name="Sireger I.Z."/>
            <person name="Indrioko S."/>
            <person name="Kosugi Y."/>
            <person name="Izuno A."/>
            <person name="Isagi Y."/>
            <person name="Lee S.L."/>
            <person name="Shimizu K.K."/>
        </authorList>
    </citation>
    <scope>NUCLEOTIDE SEQUENCE [LARGE SCALE GENOMIC DNA]</scope>
    <source>
        <strain evidence="19">214</strain>
    </source>
</reference>
<dbReference type="FunFam" id="3.10.10.10:FF:000007">
    <property type="entry name" value="Retrovirus-related Pol polyprotein from transposon 17.6-like Protein"/>
    <property type="match status" value="1"/>
</dbReference>
<dbReference type="Proteomes" id="UP001054252">
    <property type="component" value="Unassembled WGS sequence"/>
</dbReference>
<dbReference type="CDD" id="cd01647">
    <property type="entry name" value="RT_LTR"/>
    <property type="match status" value="1"/>
</dbReference>
<dbReference type="Pfam" id="PF17917">
    <property type="entry name" value="RT_RNaseH"/>
    <property type="match status" value="1"/>
</dbReference>
<dbReference type="GO" id="GO:0003887">
    <property type="term" value="F:DNA-directed DNA polymerase activity"/>
    <property type="evidence" value="ECO:0007669"/>
    <property type="project" value="UniProtKB-KW"/>
</dbReference>
<dbReference type="InterPro" id="IPR012337">
    <property type="entry name" value="RNaseH-like_sf"/>
</dbReference>
<evidence type="ECO:0000256" key="9">
    <source>
        <dbReference type="ARBA" id="ARBA00022801"/>
    </source>
</evidence>
<evidence type="ECO:0000256" key="8">
    <source>
        <dbReference type="ARBA" id="ARBA00022759"/>
    </source>
</evidence>
<evidence type="ECO:0000313" key="19">
    <source>
        <dbReference type="EMBL" id="GKV39390.1"/>
    </source>
</evidence>
<dbReference type="SUPFAM" id="SSF50630">
    <property type="entry name" value="Acid proteases"/>
    <property type="match status" value="1"/>
</dbReference>
<dbReference type="Gene3D" id="2.40.70.10">
    <property type="entry name" value="Acid Proteases"/>
    <property type="match status" value="1"/>
</dbReference>
<dbReference type="Pfam" id="PF17921">
    <property type="entry name" value="Integrase_H2C2"/>
    <property type="match status" value="1"/>
</dbReference>
<dbReference type="Gene3D" id="1.10.340.70">
    <property type="match status" value="1"/>
</dbReference>
<dbReference type="InterPro" id="IPR021109">
    <property type="entry name" value="Peptidase_aspartic_dom_sf"/>
</dbReference>
<dbReference type="InterPro" id="IPR043128">
    <property type="entry name" value="Rev_trsase/Diguanyl_cyclase"/>
</dbReference>
<evidence type="ECO:0000256" key="3">
    <source>
        <dbReference type="ARBA" id="ARBA00022679"/>
    </source>
</evidence>
<dbReference type="PROSITE" id="PS50994">
    <property type="entry name" value="INTEGRASE"/>
    <property type="match status" value="1"/>
</dbReference>